<gene>
    <name evidence="1" type="ORF">BJ970_005021</name>
</gene>
<name>A0A840QC05_9PSEU</name>
<keyword evidence="2" id="KW-1185">Reference proteome</keyword>
<evidence type="ECO:0000313" key="1">
    <source>
        <dbReference type="EMBL" id="MBB5157487.1"/>
    </source>
</evidence>
<organism evidence="1 2">
    <name type="scientific">Saccharopolyspora phatthalungensis</name>
    <dbReference type="NCBI Taxonomy" id="664693"/>
    <lineage>
        <taxon>Bacteria</taxon>
        <taxon>Bacillati</taxon>
        <taxon>Actinomycetota</taxon>
        <taxon>Actinomycetes</taxon>
        <taxon>Pseudonocardiales</taxon>
        <taxon>Pseudonocardiaceae</taxon>
        <taxon>Saccharopolyspora</taxon>
    </lineage>
</organism>
<evidence type="ECO:0000313" key="2">
    <source>
        <dbReference type="Proteomes" id="UP000584374"/>
    </source>
</evidence>
<comment type="caution">
    <text evidence="1">The sequence shown here is derived from an EMBL/GenBank/DDBJ whole genome shotgun (WGS) entry which is preliminary data.</text>
</comment>
<proteinExistence type="predicted"/>
<sequence>MVAREDREFLARVARINQALAACALPLINGTLDATDSHWLGTELIAIGRKFVGRSHAQLGTDAAVDVVDGETVSSTDSPYRTNVAIQVLDSSGHLK</sequence>
<protein>
    <submittedName>
        <fullName evidence="1">Uncharacterized protein</fullName>
    </submittedName>
</protein>
<dbReference type="EMBL" id="JACHIW010000001">
    <property type="protein sequence ID" value="MBB5157487.1"/>
    <property type="molecule type" value="Genomic_DNA"/>
</dbReference>
<accession>A0A840QC05</accession>
<dbReference type="Proteomes" id="UP000584374">
    <property type="component" value="Unassembled WGS sequence"/>
</dbReference>
<dbReference type="AlphaFoldDB" id="A0A840QC05"/>
<reference evidence="1 2" key="1">
    <citation type="submission" date="2020-08" db="EMBL/GenBank/DDBJ databases">
        <title>Sequencing the genomes of 1000 actinobacteria strains.</title>
        <authorList>
            <person name="Klenk H.-P."/>
        </authorList>
    </citation>
    <scope>NUCLEOTIDE SEQUENCE [LARGE SCALE GENOMIC DNA]</scope>
    <source>
        <strain evidence="1 2">DSM 45584</strain>
    </source>
</reference>